<dbReference type="Gene3D" id="3.30.310.50">
    <property type="entry name" value="Alpha-D-phosphohexomutase, C-terminal domain"/>
    <property type="match status" value="1"/>
</dbReference>
<dbReference type="CDD" id="cd04181">
    <property type="entry name" value="NTP_transferase"/>
    <property type="match status" value="1"/>
</dbReference>
<protein>
    <submittedName>
        <fullName evidence="9">Sugar phosphate nucleotidyltransferase</fullName>
    </submittedName>
</protein>
<dbReference type="SUPFAM" id="SSF53738">
    <property type="entry name" value="Phosphoglucomutase, first 3 domains"/>
    <property type="match status" value="1"/>
</dbReference>
<dbReference type="Pfam" id="PF02878">
    <property type="entry name" value="PGM_PMM_I"/>
    <property type="match status" value="1"/>
</dbReference>
<dbReference type="EMBL" id="JBHMAF010000196">
    <property type="protein sequence ID" value="MFB9761830.1"/>
    <property type="molecule type" value="Genomic_DNA"/>
</dbReference>
<dbReference type="InterPro" id="IPR005844">
    <property type="entry name" value="A-D-PHexomutase_a/b/a-I"/>
</dbReference>
<dbReference type="InterPro" id="IPR016055">
    <property type="entry name" value="A-D-PHexomutase_a/b/a-I/II/III"/>
</dbReference>
<feature type="domain" description="EIF2B subunit epsilon/gamma LbH" evidence="8">
    <location>
        <begin position="249"/>
        <end position="351"/>
    </location>
</feature>
<keyword evidence="10" id="KW-1185">Reference proteome</keyword>
<evidence type="ECO:0000259" key="7">
    <source>
        <dbReference type="Pfam" id="PF02878"/>
    </source>
</evidence>
<gene>
    <name evidence="9" type="ORF">ACFFMS_26745</name>
</gene>
<evidence type="ECO:0000259" key="6">
    <source>
        <dbReference type="Pfam" id="PF00483"/>
    </source>
</evidence>
<comment type="subcellular location">
    <subcellularLocation>
        <location evidence="1">Cytoplasm</location>
        <location evidence="1">Cytosol</location>
    </subcellularLocation>
</comment>
<name>A0ABV5WMM9_9BACI</name>
<feature type="domain" description="Nucleotidyl transferase" evidence="6">
    <location>
        <begin position="2"/>
        <end position="231"/>
    </location>
</feature>
<comment type="similarity">
    <text evidence="2">Belongs to the phosphohexose mutase family.</text>
</comment>
<keyword evidence="5" id="KW-0648">Protein biosynthesis</keyword>
<proteinExistence type="inferred from homology"/>
<dbReference type="Proteomes" id="UP001589609">
    <property type="component" value="Unassembled WGS sequence"/>
</dbReference>
<dbReference type="InterPro" id="IPR029044">
    <property type="entry name" value="Nucleotide-diphossugar_trans"/>
</dbReference>
<evidence type="ECO:0000256" key="1">
    <source>
        <dbReference type="ARBA" id="ARBA00004514"/>
    </source>
</evidence>
<evidence type="ECO:0000313" key="9">
    <source>
        <dbReference type="EMBL" id="MFB9761830.1"/>
    </source>
</evidence>
<keyword evidence="4" id="KW-0396">Initiation factor</keyword>
<dbReference type="InterPro" id="IPR011004">
    <property type="entry name" value="Trimer_LpxA-like_sf"/>
</dbReference>
<keyword evidence="3" id="KW-0963">Cytoplasm</keyword>
<evidence type="ECO:0000256" key="3">
    <source>
        <dbReference type="ARBA" id="ARBA00022490"/>
    </source>
</evidence>
<dbReference type="Pfam" id="PF25084">
    <property type="entry name" value="LbH_EIF2B"/>
    <property type="match status" value="1"/>
</dbReference>
<evidence type="ECO:0000313" key="10">
    <source>
        <dbReference type="Proteomes" id="UP001589609"/>
    </source>
</evidence>
<dbReference type="InterPro" id="IPR005835">
    <property type="entry name" value="NTP_transferase_dom"/>
</dbReference>
<dbReference type="Pfam" id="PF00483">
    <property type="entry name" value="NTP_transferase"/>
    <property type="match status" value="1"/>
</dbReference>
<dbReference type="SUPFAM" id="SSF55957">
    <property type="entry name" value="Phosphoglucomutase, C-terminal domain"/>
    <property type="match status" value="1"/>
</dbReference>
<evidence type="ECO:0000256" key="4">
    <source>
        <dbReference type="ARBA" id="ARBA00022540"/>
    </source>
</evidence>
<dbReference type="Gene3D" id="2.160.10.10">
    <property type="entry name" value="Hexapeptide repeat proteins"/>
    <property type="match status" value="1"/>
</dbReference>
<reference evidence="9 10" key="1">
    <citation type="submission" date="2024-09" db="EMBL/GenBank/DDBJ databases">
        <authorList>
            <person name="Sun Q."/>
            <person name="Mori K."/>
        </authorList>
    </citation>
    <scope>NUCLEOTIDE SEQUENCE [LARGE SCALE GENOMIC DNA]</scope>
    <source>
        <strain evidence="9 10">JCM 11201</strain>
    </source>
</reference>
<dbReference type="Gene3D" id="3.40.120.10">
    <property type="entry name" value="Alpha-D-Glucose-1,6-Bisphosphate, subunit A, domain 3"/>
    <property type="match status" value="1"/>
</dbReference>
<dbReference type="InterPro" id="IPR056764">
    <property type="entry name" value="LbH_EIF2B3/5"/>
</dbReference>
<evidence type="ECO:0000256" key="5">
    <source>
        <dbReference type="ARBA" id="ARBA00022917"/>
    </source>
</evidence>
<comment type="caution">
    <text evidence="9">The sequence shown here is derived from an EMBL/GenBank/DDBJ whole genome shotgun (WGS) entry which is preliminary data.</text>
</comment>
<evidence type="ECO:0000259" key="8">
    <source>
        <dbReference type="Pfam" id="PF25084"/>
    </source>
</evidence>
<dbReference type="PANTHER" id="PTHR22572">
    <property type="entry name" value="SUGAR-1-PHOSPHATE GUANYL TRANSFERASE"/>
    <property type="match status" value="1"/>
</dbReference>
<feature type="domain" description="Alpha-D-phosphohexomutase alpha/beta/alpha" evidence="7">
    <location>
        <begin position="391"/>
        <end position="511"/>
    </location>
</feature>
<dbReference type="CDD" id="cd03356">
    <property type="entry name" value="LbH_G1P_AT_C_like"/>
    <property type="match status" value="1"/>
</dbReference>
<accession>A0ABV5WMM9</accession>
<sequence length="792" mass="89384">MKGVILAGGKGTRLRPLTCNLPKPMLPLLNKPVMEYSLELLKQHGIEEIAVTVQYMGNAIQNYFGDGSKWGVKLHYFEDSPPLGTAGSVKQAEAFLDEPFVVISGDALTDFQLSRGMDFHRSEERLVTIFLKEVSHPLDFGLAVTEEDGRIVKYIEKPGWNEVVSNTVNTGIYIMNPEIFSYMERHMFYDFSHDIFPRLLKEKKNIYGYLSEGYWLDIGTFPQYRQAHFDLLMKKVNVQLPFTEVLPMVWMGADVTIEDGTKIQGPLLIGDGAVVKSGALIEPYSIIGKNNIIGENTHVQKTILWNDVYVGKQCELTGTTIASGTVIEDGSTLFEKSIVADHCKLGKNTVVKAKIKVAPGKVIEGSSVLSSSLMSEQENALSLLQRGTAAGRANLDITPEFIVKLAAAYGSSFPLHSSILIGGDWNPYSQLLKQAFMSGLHAAGIHTMECQPVSDSCFRYAALMEDVVGGVFLSVLQHEDEEKMVVRFYDQDGYPISVRMEKEIESIYMSELYRHVNVTSIGVNAEANISEEQYVYSLLQSLNRSLIRNEKFHLLVNKTENPFHNMVLSFLQLLGCSLTWVYSQANESHVKSLMQSSKADVGIIFHEQGRMFELYDSFGNVYKSIGQENVAIPDILFHQGEGVLYPLLLKHGASYVICSVKEERQEGEFKHKRFEHDSLYRIGKLLELIASRKQPLHGVFESYPQCYLFWDEVVCPWGEKGRVMRMLLADMQNQEMEVMDGIRFQYENGDWSYIVSDLSQPKLIVYSQSSTPEAAKEKNTHLIEKIRQYQKV</sequence>
<dbReference type="InterPro" id="IPR050486">
    <property type="entry name" value="Mannose-1P_guanyltransferase"/>
</dbReference>
<dbReference type="Gene3D" id="3.90.550.10">
    <property type="entry name" value="Spore Coat Polysaccharide Biosynthesis Protein SpsA, Chain A"/>
    <property type="match status" value="1"/>
</dbReference>
<dbReference type="SUPFAM" id="SSF51161">
    <property type="entry name" value="Trimeric LpxA-like enzymes"/>
    <property type="match status" value="1"/>
</dbReference>
<dbReference type="SUPFAM" id="SSF53448">
    <property type="entry name" value="Nucleotide-diphospho-sugar transferases"/>
    <property type="match status" value="1"/>
</dbReference>
<organism evidence="9 10">
    <name type="scientific">Ectobacillus funiculus</name>
    <dbReference type="NCBI Taxonomy" id="137993"/>
    <lineage>
        <taxon>Bacteria</taxon>
        <taxon>Bacillati</taxon>
        <taxon>Bacillota</taxon>
        <taxon>Bacilli</taxon>
        <taxon>Bacillales</taxon>
        <taxon>Bacillaceae</taxon>
        <taxon>Ectobacillus</taxon>
    </lineage>
</organism>
<dbReference type="InterPro" id="IPR036900">
    <property type="entry name" value="A-D-PHexomutase_C_sf"/>
</dbReference>
<evidence type="ECO:0000256" key="2">
    <source>
        <dbReference type="ARBA" id="ARBA00010231"/>
    </source>
</evidence>
<dbReference type="RefSeq" id="WP_379951925.1">
    <property type="nucleotide sequence ID" value="NZ_JBHMAF010000196.1"/>
</dbReference>